<evidence type="ECO:0008006" key="3">
    <source>
        <dbReference type="Google" id="ProtNLM"/>
    </source>
</evidence>
<protein>
    <recommendedName>
        <fullName evidence="3">ESAT-6-like protein</fullName>
    </recommendedName>
</protein>
<dbReference type="SUPFAM" id="SSF140453">
    <property type="entry name" value="EsxAB dimer-like"/>
    <property type="match status" value="1"/>
</dbReference>
<comment type="caution">
    <text evidence="1">The sequence shown here is derived from an EMBL/GenBank/DDBJ whole genome shotgun (WGS) entry which is preliminary data.</text>
</comment>
<evidence type="ECO:0000313" key="1">
    <source>
        <dbReference type="EMBL" id="GIG03084.1"/>
    </source>
</evidence>
<organism evidence="1 2">
    <name type="scientific">Catellatospora citrea</name>
    <dbReference type="NCBI Taxonomy" id="53366"/>
    <lineage>
        <taxon>Bacteria</taxon>
        <taxon>Bacillati</taxon>
        <taxon>Actinomycetota</taxon>
        <taxon>Actinomycetes</taxon>
        <taxon>Micromonosporales</taxon>
        <taxon>Micromonosporaceae</taxon>
        <taxon>Catellatospora</taxon>
    </lineage>
</organism>
<dbReference type="AlphaFoldDB" id="A0A8J3KTE6"/>
<dbReference type="InterPro" id="IPR036689">
    <property type="entry name" value="ESAT-6-like_sf"/>
</dbReference>
<dbReference type="InterPro" id="IPR010310">
    <property type="entry name" value="T7SS_ESAT-6-like"/>
</dbReference>
<proteinExistence type="predicted"/>
<evidence type="ECO:0000313" key="2">
    <source>
        <dbReference type="Proteomes" id="UP000659904"/>
    </source>
</evidence>
<dbReference type="Pfam" id="PF06013">
    <property type="entry name" value="WXG100"/>
    <property type="match status" value="1"/>
</dbReference>
<keyword evidence="2" id="KW-1185">Reference proteome</keyword>
<dbReference type="EMBL" id="BONH01000070">
    <property type="protein sequence ID" value="GIG03084.1"/>
    <property type="molecule type" value="Genomic_DNA"/>
</dbReference>
<gene>
    <name evidence="1" type="ORF">Cci01nite_81770</name>
</gene>
<dbReference type="RefSeq" id="WP_120319144.1">
    <property type="nucleotide sequence ID" value="NZ_BONH01000070.1"/>
</dbReference>
<sequence length="97" mass="10691">MAMLEVDEASIRQLIEAFDQTQANCDAAGKAVEDTRNYLEKVWQGDASARYSMAVAEWQSGLEKVKAGLAIMNEQMAEYHKETGSTEDSASSHASWT</sequence>
<name>A0A8J3KTE6_9ACTN</name>
<dbReference type="Proteomes" id="UP000659904">
    <property type="component" value="Unassembled WGS sequence"/>
</dbReference>
<dbReference type="Gene3D" id="1.10.287.1060">
    <property type="entry name" value="ESAT-6-like"/>
    <property type="match status" value="1"/>
</dbReference>
<accession>A0A8J3KTE6</accession>
<reference evidence="1 2" key="1">
    <citation type="submission" date="2021-01" db="EMBL/GenBank/DDBJ databases">
        <title>Whole genome shotgun sequence of Catellatospora citrea NBRC 14495.</title>
        <authorList>
            <person name="Komaki H."/>
            <person name="Tamura T."/>
        </authorList>
    </citation>
    <scope>NUCLEOTIDE SEQUENCE [LARGE SCALE GENOMIC DNA]</scope>
    <source>
        <strain evidence="1 2">NBRC 14495</strain>
    </source>
</reference>